<protein>
    <recommendedName>
        <fullName evidence="3">Glucose/Sorbosone dehydrogenase domain-containing protein</fullName>
    </recommendedName>
</protein>
<dbReference type="InterPro" id="IPR011041">
    <property type="entry name" value="Quinoprot_gluc/sorb_DH_b-prop"/>
</dbReference>
<keyword evidence="5" id="KW-1185">Reference proteome</keyword>
<dbReference type="EMBL" id="BAABRR010000005">
    <property type="protein sequence ID" value="GAA5518863.1"/>
    <property type="molecule type" value="Genomic_DNA"/>
</dbReference>
<organism evidence="4 5">
    <name type="scientific">Demequina sediminis</name>
    <dbReference type="NCBI Taxonomy" id="1930058"/>
    <lineage>
        <taxon>Bacteria</taxon>
        <taxon>Bacillati</taxon>
        <taxon>Actinomycetota</taxon>
        <taxon>Actinomycetes</taxon>
        <taxon>Micrococcales</taxon>
        <taxon>Demequinaceae</taxon>
        <taxon>Demequina</taxon>
    </lineage>
</organism>
<feature type="region of interest" description="Disordered" evidence="1">
    <location>
        <begin position="27"/>
        <end position="54"/>
    </location>
</feature>
<evidence type="ECO:0000256" key="2">
    <source>
        <dbReference type="SAM" id="SignalP"/>
    </source>
</evidence>
<feature type="chain" id="PRO_5047438783" description="Glucose/Sorbosone dehydrogenase domain-containing protein" evidence="2">
    <location>
        <begin position="28"/>
        <end position="400"/>
    </location>
</feature>
<dbReference type="PANTHER" id="PTHR19328">
    <property type="entry name" value="HEDGEHOG-INTERACTING PROTEIN"/>
    <property type="match status" value="1"/>
</dbReference>
<dbReference type="PANTHER" id="PTHR19328:SF13">
    <property type="entry name" value="HIPL1 PROTEIN"/>
    <property type="match status" value="1"/>
</dbReference>
<evidence type="ECO:0000313" key="4">
    <source>
        <dbReference type="EMBL" id="GAA5518863.1"/>
    </source>
</evidence>
<accession>A0ABP9WIU2</accession>
<dbReference type="Gene3D" id="2.120.10.30">
    <property type="entry name" value="TolB, C-terminal domain"/>
    <property type="match status" value="1"/>
</dbReference>
<dbReference type="PROSITE" id="PS51257">
    <property type="entry name" value="PROKAR_LIPOPROTEIN"/>
    <property type="match status" value="1"/>
</dbReference>
<dbReference type="RefSeq" id="WP_286216472.1">
    <property type="nucleotide sequence ID" value="NZ_AP027736.1"/>
</dbReference>
<proteinExistence type="predicted"/>
<feature type="domain" description="Glucose/Sorbosone dehydrogenase" evidence="3">
    <location>
        <begin position="75"/>
        <end position="384"/>
    </location>
</feature>
<evidence type="ECO:0000313" key="5">
    <source>
        <dbReference type="Proteomes" id="UP001426770"/>
    </source>
</evidence>
<reference evidence="4 5" key="1">
    <citation type="submission" date="2024-02" db="EMBL/GenBank/DDBJ databases">
        <title>Lysinimicrobium sediminis NBRC 112286.</title>
        <authorList>
            <person name="Ichikawa N."/>
            <person name="Katano-Makiyama Y."/>
            <person name="Hidaka K."/>
        </authorList>
    </citation>
    <scope>NUCLEOTIDE SEQUENCE [LARGE SCALE GENOMIC DNA]</scope>
    <source>
        <strain evidence="4 5">NBRC 112286</strain>
    </source>
</reference>
<name>A0ABP9WIU2_9MICO</name>
<gene>
    <name evidence="4" type="ORF">Lsed01_01297</name>
</gene>
<dbReference type="InterPro" id="IPR012938">
    <property type="entry name" value="Glc/Sorbosone_DH"/>
</dbReference>
<dbReference type="InterPro" id="IPR011042">
    <property type="entry name" value="6-blade_b-propeller_TolB-like"/>
</dbReference>
<sequence>MNARHRIVALACALPLALALAACSSSADSEPTPSAERIVSGSTPTASATPAPTPTAIGGAATASVVDQRVVTTNLEAPWDIEVVADGSLLVTERDTAIIKRVRAGFATSLNGPGADSLRSMVNAGGEGGLLGIAVLPGEPSYLYAYVTRESDNAVVRMELHDDLLGLPTVIVEGIPAASNHNGGRIAFGPDGYLYVATGDAGRTESAPDTSSRAGKILRVVADGGENDGAAAPDNPSGNRVWTSGHRNVQGLAWVADGRMYASEFGQDTWDELNLIAAGANYGWPSSEGMEGAGAGAAPGATVDGLTYPVTTWATDDASPSGIAATHEAVYVASLRGERLWRVPLTADGTGEPHVILDGLGRLRDVAVAPDGSLYVLTNNTDGRGTPGEGDDQIIRITVE</sequence>
<feature type="signal peptide" evidence="2">
    <location>
        <begin position="1"/>
        <end position="27"/>
    </location>
</feature>
<comment type="caution">
    <text evidence="4">The sequence shown here is derived from an EMBL/GenBank/DDBJ whole genome shotgun (WGS) entry which is preliminary data.</text>
</comment>
<dbReference type="SUPFAM" id="SSF50952">
    <property type="entry name" value="Soluble quinoprotein glucose dehydrogenase"/>
    <property type="match status" value="1"/>
</dbReference>
<evidence type="ECO:0000259" key="3">
    <source>
        <dbReference type="Pfam" id="PF07995"/>
    </source>
</evidence>
<keyword evidence="2" id="KW-0732">Signal</keyword>
<evidence type="ECO:0000256" key="1">
    <source>
        <dbReference type="SAM" id="MobiDB-lite"/>
    </source>
</evidence>
<dbReference type="Pfam" id="PF07995">
    <property type="entry name" value="GSDH"/>
    <property type="match status" value="1"/>
</dbReference>
<feature type="compositionally biased region" description="Low complexity" evidence="1">
    <location>
        <begin position="40"/>
        <end position="54"/>
    </location>
</feature>
<dbReference type="Proteomes" id="UP001426770">
    <property type="component" value="Unassembled WGS sequence"/>
</dbReference>